<reference evidence="1 2" key="1">
    <citation type="journal article" date="2024" name="Plant Biotechnol. J.">
        <title>Genome and CRISPR/Cas9 system of a widespread forest tree (Populus alba) in the world.</title>
        <authorList>
            <person name="Liu Y.J."/>
            <person name="Jiang P.F."/>
            <person name="Han X.M."/>
            <person name="Li X.Y."/>
            <person name="Wang H.M."/>
            <person name="Wang Y.J."/>
            <person name="Wang X.X."/>
            <person name="Zeng Q.Y."/>
        </authorList>
    </citation>
    <scope>NUCLEOTIDE SEQUENCE [LARGE SCALE GENOMIC DNA]</scope>
    <source>
        <strain evidence="2">cv. PAL-ZL1</strain>
    </source>
</reference>
<evidence type="ECO:0000313" key="2">
    <source>
        <dbReference type="Proteomes" id="UP000309997"/>
    </source>
</evidence>
<name>A0ACC4BFC0_POPAL</name>
<comment type="caution">
    <text evidence="1">The sequence shown here is derived from an EMBL/GenBank/DDBJ whole genome shotgun (WGS) entry which is preliminary data.</text>
</comment>
<proteinExistence type="predicted"/>
<protein>
    <submittedName>
        <fullName evidence="1">Uncharacterized protein</fullName>
    </submittedName>
</protein>
<dbReference type="Proteomes" id="UP000309997">
    <property type="component" value="Unassembled WGS sequence"/>
</dbReference>
<dbReference type="EMBL" id="RCHU02000011">
    <property type="protein sequence ID" value="KAL3577144.1"/>
    <property type="molecule type" value="Genomic_DNA"/>
</dbReference>
<organism evidence="1 2">
    <name type="scientific">Populus alba</name>
    <name type="common">White poplar</name>
    <dbReference type="NCBI Taxonomy" id="43335"/>
    <lineage>
        <taxon>Eukaryota</taxon>
        <taxon>Viridiplantae</taxon>
        <taxon>Streptophyta</taxon>
        <taxon>Embryophyta</taxon>
        <taxon>Tracheophyta</taxon>
        <taxon>Spermatophyta</taxon>
        <taxon>Magnoliopsida</taxon>
        <taxon>eudicotyledons</taxon>
        <taxon>Gunneridae</taxon>
        <taxon>Pentapetalae</taxon>
        <taxon>rosids</taxon>
        <taxon>fabids</taxon>
        <taxon>Malpighiales</taxon>
        <taxon>Salicaceae</taxon>
        <taxon>Saliceae</taxon>
        <taxon>Populus</taxon>
    </lineage>
</organism>
<gene>
    <name evidence="1" type="ORF">D5086_022427</name>
</gene>
<accession>A0ACC4BFC0</accession>
<keyword evidence="2" id="KW-1185">Reference proteome</keyword>
<evidence type="ECO:0000313" key="1">
    <source>
        <dbReference type="EMBL" id="KAL3577144.1"/>
    </source>
</evidence>
<sequence>MSFRIVKTRRNSGDASEERLACRGNSETCGGKGNLLKKQELRILWEFEEKGLLPFVTMDASILVKLQICLVYFIQISKNRW</sequence>